<organism evidence="1 2">
    <name type="scientific">Streptomyces chattanoogensis</name>
    <dbReference type="NCBI Taxonomy" id="66876"/>
    <lineage>
        <taxon>Bacteria</taxon>
        <taxon>Bacillati</taxon>
        <taxon>Actinomycetota</taxon>
        <taxon>Actinomycetes</taxon>
        <taxon>Kitasatosporales</taxon>
        <taxon>Streptomycetaceae</taxon>
        <taxon>Streptomyces</taxon>
    </lineage>
</organism>
<gene>
    <name evidence="1" type="ORF">ADL29_17125</name>
</gene>
<keyword evidence="2" id="KW-1185">Reference proteome</keyword>
<dbReference type="Proteomes" id="UP000037982">
    <property type="component" value="Unassembled WGS sequence"/>
</dbReference>
<reference evidence="2" key="1">
    <citation type="submission" date="2015-07" db="EMBL/GenBank/DDBJ databases">
        <authorList>
            <person name="Ju K.-S."/>
            <person name="Doroghazi J.R."/>
            <person name="Metcalf W.W."/>
        </authorList>
    </citation>
    <scope>NUCLEOTIDE SEQUENCE [LARGE SCALE GENOMIC DNA]</scope>
    <source>
        <strain evidence="2">NRRL ISP-5002</strain>
    </source>
</reference>
<dbReference type="AlphaFoldDB" id="A0A0N0XV38"/>
<name>A0A0N0XV38_9ACTN</name>
<dbReference type="EMBL" id="LGKG01000135">
    <property type="protein sequence ID" value="KPC62928.1"/>
    <property type="molecule type" value="Genomic_DNA"/>
</dbReference>
<dbReference type="PATRIC" id="fig|66876.3.peg.3741"/>
<evidence type="ECO:0000313" key="2">
    <source>
        <dbReference type="Proteomes" id="UP000037982"/>
    </source>
</evidence>
<comment type="caution">
    <text evidence="1">The sequence shown here is derived from an EMBL/GenBank/DDBJ whole genome shotgun (WGS) entry which is preliminary data.</text>
</comment>
<proteinExistence type="predicted"/>
<protein>
    <submittedName>
        <fullName evidence="1">Uncharacterized protein</fullName>
    </submittedName>
</protein>
<sequence length="101" mass="11003">MFTVLRPDGPPTPRDQAFVEAGRAPLGHHPLPTLTKTAALDRAPMARTTMPRAVSAPHGVRPRGFVDFQCQVLRNGRSRSLARPATSWGRRVIGGGHLDRC</sequence>
<evidence type="ECO:0000313" key="1">
    <source>
        <dbReference type="EMBL" id="KPC62928.1"/>
    </source>
</evidence>
<accession>A0A0N0XV38</accession>